<dbReference type="InterPro" id="IPR051939">
    <property type="entry name" value="Glycosyltr_41/O-GlcNAc_trsf"/>
</dbReference>
<protein>
    <recommendedName>
        <fullName evidence="3">protein O-GlcNAc transferase</fullName>
        <ecNumber evidence="3">2.4.1.255</ecNumber>
    </recommendedName>
</protein>
<evidence type="ECO:0000259" key="9">
    <source>
        <dbReference type="Pfam" id="PF13844"/>
    </source>
</evidence>
<evidence type="ECO:0000256" key="6">
    <source>
        <dbReference type="ARBA" id="ARBA00022737"/>
    </source>
</evidence>
<evidence type="ECO:0000313" key="12">
    <source>
        <dbReference type="Proteomes" id="UP000095607"/>
    </source>
</evidence>
<keyword evidence="5" id="KW-0808">Transferase</keyword>
<dbReference type="PANTHER" id="PTHR44835:SF1">
    <property type="entry name" value="PROTEIN O-GLCNAC TRANSFERASE"/>
    <property type="match status" value="1"/>
</dbReference>
<dbReference type="PROSITE" id="PS50293">
    <property type="entry name" value="TPR_REGION"/>
    <property type="match status" value="1"/>
</dbReference>
<evidence type="ECO:0000256" key="8">
    <source>
        <dbReference type="PROSITE-ProRule" id="PRU00339"/>
    </source>
</evidence>
<dbReference type="Proteomes" id="UP000095607">
    <property type="component" value="Chromosome"/>
</dbReference>
<feature type="domain" description="O-GlcNAc transferase C-terminal" evidence="9">
    <location>
        <begin position="169"/>
        <end position="315"/>
    </location>
</feature>
<dbReference type="EC" id="2.4.1.255" evidence="3"/>
<evidence type="ECO:0000256" key="5">
    <source>
        <dbReference type="ARBA" id="ARBA00022679"/>
    </source>
</evidence>
<evidence type="ECO:0000256" key="4">
    <source>
        <dbReference type="ARBA" id="ARBA00022676"/>
    </source>
</evidence>
<evidence type="ECO:0000256" key="7">
    <source>
        <dbReference type="ARBA" id="ARBA00022803"/>
    </source>
</evidence>
<dbReference type="InterPro" id="IPR029489">
    <property type="entry name" value="OGT/SEC/SPY_C"/>
</dbReference>
<evidence type="ECO:0000256" key="3">
    <source>
        <dbReference type="ARBA" id="ARBA00011970"/>
    </source>
</evidence>
<dbReference type="RefSeq" id="WP_046238664.1">
    <property type="nucleotide sequence ID" value="NZ_CBCSDN010000017.1"/>
</dbReference>
<keyword evidence="6" id="KW-0677">Repeat</keyword>
<evidence type="ECO:0000313" key="13">
    <source>
        <dbReference type="Proteomes" id="UP001219066"/>
    </source>
</evidence>
<dbReference type="Proteomes" id="UP001219066">
    <property type="component" value="Chromosome"/>
</dbReference>
<dbReference type="InterPro" id="IPR011990">
    <property type="entry name" value="TPR-like_helical_dom_sf"/>
</dbReference>
<reference evidence="11" key="2">
    <citation type="submission" date="2023-03" db="EMBL/GenBank/DDBJ databases">
        <title>Synergistic degradation of erythromycin by symbiotic bacteria Ery-6A and Ery-6B and application in simulated water remediation.</title>
        <authorList>
            <person name="Xu S."/>
        </authorList>
    </citation>
    <scope>NUCLEOTIDE SEQUENCE</scope>
    <source>
        <strain evidence="11">Ery-6A</strain>
    </source>
</reference>
<gene>
    <name evidence="10" type="ORF">BI380_24675</name>
    <name evidence="11" type="ORF">PYR84_27915</name>
</gene>
<keyword evidence="7 8" id="KW-0802">TPR repeat</keyword>
<keyword evidence="12" id="KW-1185">Reference proteome</keyword>
<dbReference type="Gene3D" id="3.40.50.2000">
    <property type="entry name" value="Glycogen Phosphorylase B"/>
    <property type="match status" value="1"/>
</dbReference>
<evidence type="ECO:0000256" key="1">
    <source>
        <dbReference type="ARBA" id="ARBA00004922"/>
    </source>
</evidence>
<evidence type="ECO:0000256" key="2">
    <source>
        <dbReference type="ARBA" id="ARBA00005386"/>
    </source>
</evidence>
<reference evidence="10 12" key="1">
    <citation type="submission" date="2016-09" db="EMBL/GenBank/DDBJ databases">
        <title>Complete genome sequence of Deltia acidovorans CM13 isolated from murine proximal colonic tissue.</title>
        <authorList>
            <person name="Saffarian A."/>
        </authorList>
    </citation>
    <scope>NUCLEOTIDE SEQUENCE [LARGE SCALE GENOMIC DNA]</scope>
    <source>
        <strain evidence="10 12">CM13</strain>
    </source>
</reference>
<feature type="repeat" description="TPR" evidence="8">
    <location>
        <begin position="53"/>
        <end position="86"/>
    </location>
</feature>
<dbReference type="SMART" id="SM00028">
    <property type="entry name" value="TPR"/>
    <property type="match status" value="2"/>
</dbReference>
<comment type="similarity">
    <text evidence="2">Belongs to the glycosyltransferase 41 family. O-GlcNAc transferase subfamily.</text>
</comment>
<feature type="domain" description="O-GlcNAc transferase C-terminal" evidence="9">
    <location>
        <begin position="348"/>
        <end position="504"/>
    </location>
</feature>
<dbReference type="EMBL" id="CP017420">
    <property type="protein sequence ID" value="AOV04303.1"/>
    <property type="molecule type" value="Genomic_DNA"/>
</dbReference>
<dbReference type="Gene3D" id="3.40.50.11380">
    <property type="match status" value="1"/>
</dbReference>
<dbReference type="PANTHER" id="PTHR44835">
    <property type="entry name" value="UDP-N-ACETYLGLUCOSAMINE--PEPTIDE N-ACETYLGLUCOSAMINYLTRANSFERASE SPINDLY-RELATED"/>
    <property type="match status" value="1"/>
</dbReference>
<evidence type="ECO:0000313" key="10">
    <source>
        <dbReference type="EMBL" id="AOV04303.1"/>
    </source>
</evidence>
<dbReference type="Pfam" id="PF13844">
    <property type="entry name" value="Glyco_transf_41"/>
    <property type="match status" value="2"/>
</dbReference>
<comment type="pathway">
    <text evidence="1">Protein modification; protein glycosylation.</text>
</comment>
<organism evidence="11 13">
    <name type="scientific">Delftia tsuruhatensis</name>
    <dbReference type="NCBI Taxonomy" id="180282"/>
    <lineage>
        <taxon>Bacteria</taxon>
        <taxon>Pseudomonadati</taxon>
        <taxon>Pseudomonadota</taxon>
        <taxon>Betaproteobacteria</taxon>
        <taxon>Burkholderiales</taxon>
        <taxon>Comamonadaceae</taxon>
        <taxon>Delftia</taxon>
    </lineage>
</organism>
<dbReference type="Gene3D" id="1.25.40.10">
    <property type="entry name" value="Tetratricopeptide repeat domain"/>
    <property type="match status" value="1"/>
</dbReference>
<dbReference type="InterPro" id="IPR019734">
    <property type="entry name" value="TPR_rpt"/>
</dbReference>
<dbReference type="PROSITE" id="PS50005">
    <property type="entry name" value="TPR"/>
    <property type="match status" value="1"/>
</dbReference>
<evidence type="ECO:0000313" key="11">
    <source>
        <dbReference type="EMBL" id="WFF80710.1"/>
    </source>
</evidence>
<dbReference type="AlphaFoldDB" id="A0AAX3SL48"/>
<keyword evidence="4" id="KW-0328">Glycosyltransferase</keyword>
<accession>A0AAX3SL48</accession>
<proteinExistence type="inferred from homology"/>
<dbReference type="SUPFAM" id="SSF53756">
    <property type="entry name" value="UDP-Glycosyltransferase/glycogen phosphorylase"/>
    <property type="match status" value="1"/>
</dbReference>
<name>A0AAX3SL48_9BURK</name>
<dbReference type="SUPFAM" id="SSF48452">
    <property type="entry name" value="TPR-like"/>
    <property type="match status" value="1"/>
</dbReference>
<dbReference type="GO" id="GO:0097363">
    <property type="term" value="F:protein O-acetylglucosaminyltransferase activity"/>
    <property type="evidence" value="ECO:0007669"/>
    <property type="project" value="UniProtKB-EC"/>
</dbReference>
<sequence>MSFLPLENTLPVAAGMSQELNRVRSMIESAQFLDALGALGTLAAQDIRHAQSSQVWLHIGFVYTRMGLWPRAIEALQMALQLEPRMPDAQRLLALAYFSVGQKHKACELIDQACKNRKDIPAHWLMRAYLHAHSFTDPLRTLHSAQDWGRRVADPLTRQAPLLQVRDRNPRKRLKVGYVTADFRTHSVAFFMRPVLEQHDPDCVEVYVYSNANISLSDAMTAQMRALVPHWNEVADLSDEQMYTRIRDDGIDVLVDLSGFTAGHRLEVFARRPAPVQLTWIGYMNTLGMKAMDYRLVDAYTAPPEHAAYYSEALFQLECSACYIPPAHAPLCEELPMLRSGYPTLVSLNSSAKITDDMLTIWSRILQARTDARLIIMVKEQDADSAQAHMQPRVEAAGMPLDRVSVLHQQPLERFMEIGHIADIQLDTFPVCGGTTTWHALWMGLSVVTLEAERGVDGCTAQLLRALGSGGEVAKDADEYVEATLQLMDDAERLQRQRLSARAGMQSSAWMDYPARTRELEKAYRIMWLNWLRGDKLNLSSSVDLDQLLAEMEIEA</sequence>
<dbReference type="EMBL" id="CP120956">
    <property type="protein sequence ID" value="WFF80710.1"/>
    <property type="molecule type" value="Genomic_DNA"/>
</dbReference>
<dbReference type="KEGG" id="dts:BI380_24675"/>